<protein>
    <recommendedName>
        <fullName evidence="3">Serine protease</fullName>
    </recommendedName>
</protein>
<dbReference type="SUPFAM" id="SSF50494">
    <property type="entry name" value="Trypsin-like serine proteases"/>
    <property type="match status" value="1"/>
</dbReference>
<organism evidence="1 2">
    <name type="scientific">Agrocybe pediades</name>
    <dbReference type="NCBI Taxonomy" id="84607"/>
    <lineage>
        <taxon>Eukaryota</taxon>
        <taxon>Fungi</taxon>
        <taxon>Dikarya</taxon>
        <taxon>Basidiomycota</taxon>
        <taxon>Agaricomycotina</taxon>
        <taxon>Agaricomycetes</taxon>
        <taxon>Agaricomycetidae</taxon>
        <taxon>Agaricales</taxon>
        <taxon>Agaricineae</taxon>
        <taxon>Strophariaceae</taxon>
        <taxon>Agrocybe</taxon>
    </lineage>
</organism>
<dbReference type="EMBL" id="JAACJL010000030">
    <property type="protein sequence ID" value="KAF4617391.1"/>
    <property type="molecule type" value="Genomic_DNA"/>
</dbReference>
<accession>A0A8H4QV65</accession>
<evidence type="ECO:0008006" key="3">
    <source>
        <dbReference type="Google" id="ProtNLM"/>
    </source>
</evidence>
<keyword evidence="2" id="KW-1185">Reference proteome</keyword>
<dbReference type="InterPro" id="IPR043504">
    <property type="entry name" value="Peptidase_S1_PA_chymotrypsin"/>
</dbReference>
<proteinExistence type="predicted"/>
<dbReference type="InterPro" id="IPR009003">
    <property type="entry name" value="Peptidase_S1_PA"/>
</dbReference>
<reference evidence="1 2" key="1">
    <citation type="submission" date="2019-12" db="EMBL/GenBank/DDBJ databases">
        <authorList>
            <person name="Floudas D."/>
            <person name="Bentzer J."/>
            <person name="Ahren D."/>
            <person name="Johansson T."/>
            <person name="Persson P."/>
            <person name="Tunlid A."/>
        </authorList>
    </citation>
    <scope>NUCLEOTIDE SEQUENCE [LARGE SCALE GENOMIC DNA]</scope>
    <source>
        <strain evidence="1 2">CBS 102.39</strain>
    </source>
</reference>
<gene>
    <name evidence="1" type="ORF">D9613_006172</name>
</gene>
<name>A0A8H4QV65_9AGAR</name>
<evidence type="ECO:0000313" key="1">
    <source>
        <dbReference type="EMBL" id="KAF4617391.1"/>
    </source>
</evidence>
<comment type="caution">
    <text evidence="1">The sequence shown here is derived from an EMBL/GenBank/DDBJ whole genome shotgun (WGS) entry which is preliminary data.</text>
</comment>
<dbReference type="Proteomes" id="UP000521872">
    <property type="component" value="Unassembled WGS sequence"/>
</dbReference>
<evidence type="ECO:0000313" key="2">
    <source>
        <dbReference type="Proteomes" id="UP000521872"/>
    </source>
</evidence>
<sequence>MSASDIDVDDNQVIDIPNLRHLDLASIHESVVKLSFTIDGEKGAVGSAFFVVIPDSPYEVIFTAGHNLYTDTKNFTTDVTVFLPNPNPRSATPISISIPPEQIKVAADYMDDPTNYEADYGVILLPWNGKDPRRGFGFKMTHALSQLRGEANVSSYRAASLPGRPVMSTGLILVDECTENQLVYEATTEKGNSGAPVWIAYNTDEIAVVAIHNRKPASGSTGSRGSRLSPKLLREVYVWSGLDTKKKIRAQNISKKYRIAPPPSGLYMTFGGSGFARLQRGTGTEFDVLPTQVASIGGIRYALAVGEQWVKFSVEDQQAILVDKLVESCLFTKKTMQNPLLQPHIAYIALEGKYLLKMDGSKFQPHDPPNFQRSGISMTTSQNPFIQVTFEPYIPFSLLVTPATETKEAGSHSASECCPACGHVL</sequence>
<dbReference type="AlphaFoldDB" id="A0A8H4QV65"/>
<dbReference type="OrthoDB" id="5367135at2759"/>
<dbReference type="Gene3D" id="2.40.10.10">
    <property type="entry name" value="Trypsin-like serine proteases"/>
    <property type="match status" value="2"/>
</dbReference>